<keyword evidence="1" id="KW-0812">Transmembrane</keyword>
<dbReference type="STRING" id="333140.AWW68_11675"/>
<evidence type="ECO:0000313" key="3">
    <source>
        <dbReference type="Proteomes" id="UP000075606"/>
    </source>
</evidence>
<evidence type="ECO:0000256" key="1">
    <source>
        <dbReference type="SAM" id="Phobius"/>
    </source>
</evidence>
<dbReference type="Proteomes" id="UP000075606">
    <property type="component" value="Unassembled WGS sequence"/>
</dbReference>
<dbReference type="AlphaFoldDB" id="A0A150X3R3"/>
<keyword evidence="1" id="KW-0472">Membrane</keyword>
<proteinExistence type="predicted"/>
<name>A0A150X3R3_9BACT</name>
<sequence length="67" mass="7530">MKNTFRKVFRAALCLFLFLFAVGIVYIFGKEQFNLTQEDFIISALLAGISGLVSVALIIILRMMKAN</sequence>
<feature type="transmembrane region" description="Helical" evidence="1">
    <location>
        <begin position="7"/>
        <end position="28"/>
    </location>
</feature>
<protein>
    <submittedName>
        <fullName evidence="2">Uncharacterized protein</fullName>
    </submittedName>
</protein>
<evidence type="ECO:0000313" key="2">
    <source>
        <dbReference type="EMBL" id="KYG73359.1"/>
    </source>
</evidence>
<reference evidence="2 3" key="1">
    <citation type="submission" date="2016-01" db="EMBL/GenBank/DDBJ databases">
        <title>Genome sequencing of Roseivirga spongicola UST030701-084.</title>
        <authorList>
            <person name="Selvaratnam C."/>
            <person name="Thevarajoo S."/>
            <person name="Goh K.M."/>
            <person name="Ee R."/>
            <person name="Chan K.-G."/>
            <person name="Chong C.S."/>
        </authorList>
    </citation>
    <scope>NUCLEOTIDE SEQUENCE [LARGE SCALE GENOMIC DNA]</scope>
    <source>
        <strain evidence="2 3">UST030701-084</strain>
    </source>
</reference>
<dbReference type="RefSeq" id="WP_068221587.1">
    <property type="nucleotide sequence ID" value="NZ_CP139724.1"/>
</dbReference>
<keyword evidence="3" id="KW-1185">Reference proteome</keyword>
<dbReference type="EMBL" id="LRPC01000028">
    <property type="protein sequence ID" value="KYG73359.1"/>
    <property type="molecule type" value="Genomic_DNA"/>
</dbReference>
<organism evidence="2 3">
    <name type="scientific">Roseivirga spongicola</name>
    <dbReference type="NCBI Taxonomy" id="333140"/>
    <lineage>
        <taxon>Bacteria</taxon>
        <taxon>Pseudomonadati</taxon>
        <taxon>Bacteroidota</taxon>
        <taxon>Cytophagia</taxon>
        <taxon>Cytophagales</taxon>
        <taxon>Roseivirgaceae</taxon>
        <taxon>Roseivirga</taxon>
    </lineage>
</organism>
<gene>
    <name evidence="2" type="ORF">AWW68_11675</name>
</gene>
<feature type="transmembrane region" description="Helical" evidence="1">
    <location>
        <begin position="40"/>
        <end position="61"/>
    </location>
</feature>
<comment type="caution">
    <text evidence="2">The sequence shown here is derived from an EMBL/GenBank/DDBJ whole genome shotgun (WGS) entry which is preliminary data.</text>
</comment>
<keyword evidence="1" id="KW-1133">Transmembrane helix</keyword>
<accession>A0A150X3R3</accession>